<dbReference type="AlphaFoldDB" id="A0AAV8TAM0"/>
<proteinExistence type="predicted"/>
<dbReference type="EMBL" id="JAIWQS010000005">
    <property type="protein sequence ID" value="KAJ8763765.1"/>
    <property type="molecule type" value="Genomic_DNA"/>
</dbReference>
<evidence type="ECO:0000313" key="2">
    <source>
        <dbReference type="Proteomes" id="UP001159364"/>
    </source>
</evidence>
<comment type="caution">
    <text evidence="1">The sequence shown here is derived from an EMBL/GenBank/DDBJ whole genome shotgun (WGS) entry which is preliminary data.</text>
</comment>
<reference evidence="1 2" key="1">
    <citation type="submission" date="2021-09" db="EMBL/GenBank/DDBJ databases">
        <title>Genomic insights and catalytic innovation underlie evolution of tropane alkaloids biosynthesis.</title>
        <authorList>
            <person name="Wang Y.-J."/>
            <person name="Tian T."/>
            <person name="Huang J.-P."/>
            <person name="Huang S.-X."/>
        </authorList>
    </citation>
    <scope>NUCLEOTIDE SEQUENCE [LARGE SCALE GENOMIC DNA]</scope>
    <source>
        <strain evidence="1">KIB-2018</strain>
        <tissue evidence="1">Leaf</tissue>
    </source>
</reference>
<organism evidence="1 2">
    <name type="scientific">Erythroxylum novogranatense</name>
    <dbReference type="NCBI Taxonomy" id="1862640"/>
    <lineage>
        <taxon>Eukaryota</taxon>
        <taxon>Viridiplantae</taxon>
        <taxon>Streptophyta</taxon>
        <taxon>Embryophyta</taxon>
        <taxon>Tracheophyta</taxon>
        <taxon>Spermatophyta</taxon>
        <taxon>Magnoliopsida</taxon>
        <taxon>eudicotyledons</taxon>
        <taxon>Gunneridae</taxon>
        <taxon>Pentapetalae</taxon>
        <taxon>rosids</taxon>
        <taxon>fabids</taxon>
        <taxon>Malpighiales</taxon>
        <taxon>Erythroxylaceae</taxon>
        <taxon>Erythroxylum</taxon>
    </lineage>
</organism>
<sequence>MVVPRRTEALEGGQSSGMKVEGMVSAVSHQILVVDSQVPRILSAEMPVLPVLNNIGHRGVATFVSIKPKPPDPVAGDVIVGETPMVLSVALAPKVSCVVNGVVLLVIGDDISMIMEIVVVVEVEAHLESYLIDWLALNLRARAMGLFSFDWAYWFLAGVRGWIGWTTPPTGWVKLNCDGNSIVNLGVTSGGGLLHDSFGHCLGGIRFELVF</sequence>
<keyword evidence="2" id="KW-1185">Reference proteome</keyword>
<evidence type="ECO:0000313" key="1">
    <source>
        <dbReference type="EMBL" id="KAJ8763765.1"/>
    </source>
</evidence>
<protein>
    <submittedName>
        <fullName evidence="1">Uncharacterized protein</fullName>
    </submittedName>
</protein>
<accession>A0AAV8TAM0</accession>
<dbReference type="Proteomes" id="UP001159364">
    <property type="component" value="Linkage Group LG05"/>
</dbReference>
<name>A0AAV8TAM0_9ROSI</name>
<gene>
    <name evidence="1" type="ORF">K2173_003547</name>
</gene>